<feature type="region of interest" description="Disordered" evidence="4">
    <location>
        <begin position="426"/>
        <end position="550"/>
    </location>
</feature>
<dbReference type="InterPro" id="IPR012677">
    <property type="entry name" value="Nucleotide-bd_a/b_plait_sf"/>
</dbReference>
<dbReference type="InterPro" id="IPR000504">
    <property type="entry name" value="RRM_dom"/>
</dbReference>
<evidence type="ECO:0000313" key="6">
    <source>
        <dbReference type="EMBL" id="CDP05758.1"/>
    </source>
</evidence>
<feature type="region of interest" description="Disordered" evidence="4">
    <location>
        <begin position="176"/>
        <end position="210"/>
    </location>
</feature>
<feature type="compositionally biased region" description="Polar residues" evidence="4">
    <location>
        <begin position="453"/>
        <end position="463"/>
    </location>
</feature>
<feature type="region of interest" description="Disordered" evidence="4">
    <location>
        <begin position="352"/>
        <end position="383"/>
    </location>
</feature>
<evidence type="ECO:0000256" key="1">
    <source>
        <dbReference type="ARBA" id="ARBA00004123"/>
    </source>
</evidence>
<dbReference type="InterPro" id="IPR051183">
    <property type="entry name" value="U1_U11-U12_snRNP_70-35kDa"/>
</dbReference>
<evidence type="ECO:0000256" key="2">
    <source>
        <dbReference type="ARBA" id="ARBA00023242"/>
    </source>
</evidence>
<dbReference type="Gene3D" id="3.30.70.330">
    <property type="match status" value="1"/>
</dbReference>
<dbReference type="AlphaFoldDB" id="A0A068UDR3"/>
<dbReference type="OrthoDB" id="439808at2759"/>
<dbReference type="PANTHER" id="PTHR13952:SF9">
    <property type="entry name" value="SERINE_ARGININE REPETITIVE MATRIX PROTEIN 1-LIKE"/>
    <property type="match status" value="1"/>
</dbReference>
<dbReference type="GO" id="GO:0003729">
    <property type="term" value="F:mRNA binding"/>
    <property type="evidence" value="ECO:0007669"/>
    <property type="project" value="TreeGrafter"/>
</dbReference>
<evidence type="ECO:0000313" key="7">
    <source>
        <dbReference type="Proteomes" id="UP000295252"/>
    </source>
</evidence>
<dbReference type="STRING" id="49390.A0A068UDR3"/>
<feature type="domain" description="RRM" evidence="5">
    <location>
        <begin position="574"/>
        <end position="652"/>
    </location>
</feature>
<name>A0A068UDR3_COFCA</name>
<dbReference type="PANTHER" id="PTHR13952">
    <property type="entry name" value="U1 SMALL NUCLEAR RIBONUCLEOPROTEIN 70 KD"/>
    <property type="match status" value="1"/>
</dbReference>
<dbReference type="Proteomes" id="UP000295252">
    <property type="component" value="Chromosome VII"/>
</dbReference>
<dbReference type="GO" id="GO:0071011">
    <property type="term" value="C:precatalytic spliceosome"/>
    <property type="evidence" value="ECO:0007669"/>
    <property type="project" value="TreeGrafter"/>
</dbReference>
<gene>
    <name evidence="6" type="ORF">GSCOC_T00021034001</name>
</gene>
<dbReference type="Pfam" id="PF00076">
    <property type="entry name" value="RRM_1"/>
    <property type="match status" value="1"/>
</dbReference>
<evidence type="ECO:0000256" key="4">
    <source>
        <dbReference type="SAM" id="MobiDB-lite"/>
    </source>
</evidence>
<dbReference type="GO" id="GO:0030619">
    <property type="term" value="F:U1 snRNA binding"/>
    <property type="evidence" value="ECO:0007669"/>
    <property type="project" value="TreeGrafter"/>
</dbReference>
<dbReference type="InParanoid" id="A0A068UDR3"/>
<keyword evidence="3" id="KW-0694">RNA-binding</keyword>
<dbReference type="Gramene" id="CDP05758">
    <property type="protein sequence ID" value="CDP05758"/>
    <property type="gene ID" value="GSCOC_T00021034001"/>
</dbReference>
<dbReference type="GO" id="GO:0000398">
    <property type="term" value="P:mRNA splicing, via spliceosome"/>
    <property type="evidence" value="ECO:0007669"/>
    <property type="project" value="TreeGrafter"/>
</dbReference>
<keyword evidence="7" id="KW-1185">Reference proteome</keyword>
<feature type="compositionally biased region" description="Basic and acidic residues" evidence="4">
    <location>
        <begin position="432"/>
        <end position="452"/>
    </location>
</feature>
<reference evidence="7" key="1">
    <citation type="journal article" date="2014" name="Science">
        <title>The coffee genome provides insight into the convergent evolution of caffeine biosynthesis.</title>
        <authorList>
            <person name="Denoeud F."/>
            <person name="Carretero-Paulet L."/>
            <person name="Dereeper A."/>
            <person name="Droc G."/>
            <person name="Guyot R."/>
            <person name="Pietrella M."/>
            <person name="Zheng C."/>
            <person name="Alberti A."/>
            <person name="Anthony F."/>
            <person name="Aprea G."/>
            <person name="Aury J.M."/>
            <person name="Bento P."/>
            <person name="Bernard M."/>
            <person name="Bocs S."/>
            <person name="Campa C."/>
            <person name="Cenci A."/>
            <person name="Combes M.C."/>
            <person name="Crouzillat D."/>
            <person name="Da Silva C."/>
            <person name="Daddiego L."/>
            <person name="De Bellis F."/>
            <person name="Dussert S."/>
            <person name="Garsmeur O."/>
            <person name="Gayraud T."/>
            <person name="Guignon V."/>
            <person name="Jahn K."/>
            <person name="Jamilloux V."/>
            <person name="Joet T."/>
            <person name="Labadie K."/>
            <person name="Lan T."/>
            <person name="Leclercq J."/>
            <person name="Lepelley M."/>
            <person name="Leroy T."/>
            <person name="Li L.T."/>
            <person name="Librado P."/>
            <person name="Lopez L."/>
            <person name="Munoz A."/>
            <person name="Noel B."/>
            <person name="Pallavicini A."/>
            <person name="Perrotta G."/>
            <person name="Poncet V."/>
            <person name="Pot D."/>
            <person name="Priyono X."/>
            <person name="Rigoreau M."/>
            <person name="Rouard M."/>
            <person name="Rozas J."/>
            <person name="Tranchant-Dubreuil C."/>
            <person name="VanBuren R."/>
            <person name="Zhang Q."/>
            <person name="Andrade A.C."/>
            <person name="Argout X."/>
            <person name="Bertrand B."/>
            <person name="de Kochko A."/>
            <person name="Graziosi G."/>
            <person name="Henry R.J."/>
            <person name="Jayarama X."/>
            <person name="Ming R."/>
            <person name="Nagai C."/>
            <person name="Rounsley S."/>
            <person name="Sankoff D."/>
            <person name="Giuliano G."/>
            <person name="Albert V.A."/>
            <person name="Wincker P."/>
            <person name="Lashermes P."/>
        </authorList>
    </citation>
    <scope>NUCLEOTIDE SEQUENCE [LARGE SCALE GENOMIC DNA]</scope>
    <source>
        <strain evidence="7">cv. DH200-94</strain>
    </source>
</reference>
<feature type="compositionally biased region" description="Low complexity" evidence="4">
    <location>
        <begin position="473"/>
        <end position="484"/>
    </location>
</feature>
<dbReference type="SUPFAM" id="SSF54928">
    <property type="entry name" value="RNA-binding domain, RBD"/>
    <property type="match status" value="1"/>
</dbReference>
<proteinExistence type="predicted"/>
<dbReference type="InterPro" id="IPR035979">
    <property type="entry name" value="RBD_domain_sf"/>
</dbReference>
<dbReference type="PROSITE" id="PS50102">
    <property type="entry name" value="RRM"/>
    <property type="match status" value="1"/>
</dbReference>
<protein>
    <recommendedName>
        <fullName evidence="5">RRM domain-containing protein</fullName>
    </recommendedName>
</protein>
<dbReference type="GO" id="GO:0071004">
    <property type="term" value="C:U2-type prespliceosome"/>
    <property type="evidence" value="ECO:0007669"/>
    <property type="project" value="TreeGrafter"/>
</dbReference>
<organism evidence="6 7">
    <name type="scientific">Coffea canephora</name>
    <name type="common">Robusta coffee</name>
    <dbReference type="NCBI Taxonomy" id="49390"/>
    <lineage>
        <taxon>Eukaryota</taxon>
        <taxon>Viridiplantae</taxon>
        <taxon>Streptophyta</taxon>
        <taxon>Embryophyta</taxon>
        <taxon>Tracheophyta</taxon>
        <taxon>Spermatophyta</taxon>
        <taxon>Magnoliopsida</taxon>
        <taxon>eudicotyledons</taxon>
        <taxon>Gunneridae</taxon>
        <taxon>Pentapetalae</taxon>
        <taxon>asterids</taxon>
        <taxon>lamiids</taxon>
        <taxon>Gentianales</taxon>
        <taxon>Rubiaceae</taxon>
        <taxon>Ixoroideae</taxon>
        <taxon>Gardenieae complex</taxon>
        <taxon>Bertiereae - Coffeeae clade</taxon>
        <taxon>Coffeeae</taxon>
        <taxon>Coffea</taxon>
    </lineage>
</organism>
<dbReference type="GO" id="GO:0005685">
    <property type="term" value="C:U1 snRNP"/>
    <property type="evidence" value="ECO:0007669"/>
    <property type="project" value="TreeGrafter"/>
</dbReference>
<evidence type="ECO:0000256" key="3">
    <source>
        <dbReference type="PROSITE-ProRule" id="PRU00176"/>
    </source>
</evidence>
<feature type="compositionally biased region" description="Low complexity" evidence="4">
    <location>
        <begin position="498"/>
        <end position="507"/>
    </location>
</feature>
<accession>A0A068UDR3</accession>
<dbReference type="SMART" id="SM00360">
    <property type="entry name" value="RRM"/>
    <property type="match status" value="1"/>
</dbReference>
<keyword evidence="2" id="KW-0539">Nucleus</keyword>
<evidence type="ECO:0000259" key="5">
    <source>
        <dbReference type="PROSITE" id="PS50102"/>
    </source>
</evidence>
<feature type="compositionally biased region" description="Polar residues" evidence="4">
    <location>
        <begin position="362"/>
        <end position="373"/>
    </location>
</feature>
<comment type="subcellular location">
    <subcellularLocation>
        <location evidence="1">Nucleus</location>
    </subcellularLocation>
</comment>
<sequence length="652" mass="73009">MEVGSPENGFDEISDLFKHDESTLSEDLGLSFLMNKDVAADYAFGDLEGEDKFNFCFSEQGHCELPSLLSNFRYYDPPGHPLENLHSSARISSSSDFLIDTDAGVVLNEDNLQMRSPKNHQHEDTEKLCSGYLRDFASQVDLESINSEVPEVLCRQPQVLASTGDPILGGEIVDTRDSPSHYNIGEETFSNPQHQELDQSEFTSKKEEGGVPVDQTETLYLSLESESGDFNSRNSGDGREELKELDLPHVDQYDQERTSHFSVSTGVIGEICVSPETSLYAIKVPHDQKLSASHGLQDVLYYNVTHDPKCCKAECFDPSEDPLSVNQSLHAAMENCASSKGSPAKHVHIAKINDQGVKRSRSQSPVKQTYSSSRCKKDSQTNSEARLPHFKSWCQRSSDKAACSYQPPGSPNICVIREVHKEQSYYSSSSNHKYELARTDGRGREVTSKDHLSVTSRQNSAALQESRRVFKDSSSSKCAPASPSNHSLEITSRRKVGRSGSPSPISRRNLKRECDKSRSRYPYAKDICRQSSRTRYSSRHKSSSRSYSAHNTSLQARYLSRASYRRTGIGKPGRCLFVAGFEFSTTEGELERKFSRFGHVRDVRIIRDKRSGLSRGYGFLSLERDEEADAAIRALHKTDWNGRVVLVEKSIK</sequence>
<dbReference type="EMBL" id="HG739103">
    <property type="protein sequence ID" value="CDP05758.1"/>
    <property type="molecule type" value="Genomic_DNA"/>
</dbReference>